<evidence type="ECO:0000313" key="1">
    <source>
        <dbReference type="EMBL" id="PHV56922.1"/>
    </source>
</evidence>
<evidence type="ECO:0000313" key="2">
    <source>
        <dbReference type="Proteomes" id="UP000222913"/>
    </source>
</evidence>
<dbReference type="AlphaFoldDB" id="A0A2G3NVG3"/>
<dbReference type="Proteomes" id="UP000222913">
    <property type="component" value="Unassembled WGS sequence"/>
</dbReference>
<reference evidence="1 2" key="1">
    <citation type="submission" date="2017-10" db="EMBL/GenBank/DDBJ databases">
        <title>Whole-genome sequence of three Streptococcus macedonicus strains isolated from Italian cheeses of the Veneto region.</title>
        <authorList>
            <person name="Treu L."/>
            <person name="De Diego-Diaz B."/>
            <person name="Papadimitriou K."/>
            <person name="Tsakalidou E."/>
            <person name="Corich V."/>
            <person name="Giacomini A."/>
        </authorList>
    </citation>
    <scope>NUCLEOTIDE SEQUENCE [LARGE SCALE GENOMIC DNA]</scope>
    <source>
        <strain evidence="1 2">27MV</strain>
    </source>
</reference>
<gene>
    <name evidence="1" type="ORF">CS010_06230</name>
</gene>
<name>A0A2G3NVG3_STRMC</name>
<organism evidence="1 2">
    <name type="scientific">Streptococcus macedonicus</name>
    <name type="common">Streptococcus gallolyticus macedonicus</name>
    <dbReference type="NCBI Taxonomy" id="59310"/>
    <lineage>
        <taxon>Bacteria</taxon>
        <taxon>Bacillati</taxon>
        <taxon>Bacillota</taxon>
        <taxon>Bacilli</taxon>
        <taxon>Lactobacillales</taxon>
        <taxon>Streptococcaceae</taxon>
        <taxon>Streptococcus</taxon>
    </lineage>
</organism>
<sequence length="132" mass="14957">MIDNMKNIEALLAHLPYRASFYDNNLKLIYSNNCSDGSFFPENESEKLPEWIWQSLHQSPEKSLHLQIPTDSFDVILMQTYQLILDTSGRSLGVITYIQDLKPLLSSYLKETGQAIVSWSDTTSGPSIGNDL</sequence>
<dbReference type="EMBL" id="PEBM01000035">
    <property type="protein sequence ID" value="PHV56922.1"/>
    <property type="molecule type" value="Genomic_DNA"/>
</dbReference>
<dbReference type="RefSeq" id="WP_099390602.1">
    <property type="nucleotide sequence ID" value="NZ_JAHDJO010000013.1"/>
</dbReference>
<proteinExistence type="predicted"/>
<protein>
    <submittedName>
        <fullName evidence="1">Sodium transporter</fullName>
    </submittedName>
</protein>
<comment type="caution">
    <text evidence="1">The sequence shown here is derived from an EMBL/GenBank/DDBJ whole genome shotgun (WGS) entry which is preliminary data.</text>
</comment>
<accession>A0A2G3NVG3</accession>